<feature type="transmembrane region" description="Helical" evidence="1">
    <location>
        <begin position="117"/>
        <end position="136"/>
    </location>
</feature>
<feature type="transmembrane region" description="Helical" evidence="1">
    <location>
        <begin position="69"/>
        <end position="87"/>
    </location>
</feature>
<accession>A0ABC9BBX4</accession>
<evidence type="ECO:0000313" key="4">
    <source>
        <dbReference type="Proteomes" id="UP001497457"/>
    </source>
</evidence>
<dbReference type="Proteomes" id="UP001497457">
    <property type="component" value="Chromosome 26rd"/>
</dbReference>
<dbReference type="EMBL" id="OZ075135">
    <property type="protein sequence ID" value="CAL4998774.1"/>
    <property type="molecule type" value="Genomic_DNA"/>
</dbReference>
<gene>
    <name evidence="2" type="ORF">URODEC1_LOCUS63987</name>
    <name evidence="3" type="ORF">URODEC1_LOCUS65783</name>
</gene>
<feature type="transmembrane region" description="Helical" evidence="1">
    <location>
        <begin position="28"/>
        <end position="49"/>
    </location>
</feature>
<protein>
    <submittedName>
        <fullName evidence="2">Uncharacterized protein</fullName>
    </submittedName>
</protein>
<proteinExistence type="predicted"/>
<dbReference type="EMBL" id="OZ075136">
    <property type="protein sequence ID" value="CAL5002086.1"/>
    <property type="molecule type" value="Genomic_DNA"/>
</dbReference>
<evidence type="ECO:0000313" key="3">
    <source>
        <dbReference type="EMBL" id="CAL5002086.1"/>
    </source>
</evidence>
<organism evidence="2 4">
    <name type="scientific">Urochloa decumbens</name>
    <dbReference type="NCBI Taxonomy" id="240449"/>
    <lineage>
        <taxon>Eukaryota</taxon>
        <taxon>Viridiplantae</taxon>
        <taxon>Streptophyta</taxon>
        <taxon>Embryophyta</taxon>
        <taxon>Tracheophyta</taxon>
        <taxon>Spermatophyta</taxon>
        <taxon>Magnoliopsida</taxon>
        <taxon>Liliopsida</taxon>
        <taxon>Poales</taxon>
        <taxon>Poaceae</taxon>
        <taxon>PACMAD clade</taxon>
        <taxon>Panicoideae</taxon>
        <taxon>Panicodae</taxon>
        <taxon>Paniceae</taxon>
        <taxon>Melinidinae</taxon>
        <taxon>Urochloa</taxon>
    </lineage>
</organism>
<evidence type="ECO:0000256" key="1">
    <source>
        <dbReference type="SAM" id="Phobius"/>
    </source>
</evidence>
<feature type="transmembrane region" description="Helical" evidence="1">
    <location>
        <begin position="142"/>
        <end position="165"/>
    </location>
</feature>
<keyword evidence="1" id="KW-1133">Transmembrane helix</keyword>
<keyword evidence="1" id="KW-0472">Membrane</keyword>
<reference evidence="2" key="1">
    <citation type="submission" date="2024-10" db="EMBL/GenBank/DDBJ databases">
        <authorList>
            <person name="Ryan C."/>
        </authorList>
    </citation>
    <scope>NUCLEOTIDE SEQUENCE [LARGE SCALE GENOMIC DNA]</scope>
</reference>
<keyword evidence="1" id="KW-0812">Transmembrane</keyword>
<dbReference type="Proteomes" id="UP001497457">
    <property type="component" value="Chromosome 25rd"/>
</dbReference>
<evidence type="ECO:0000313" key="2">
    <source>
        <dbReference type="EMBL" id="CAL4998774.1"/>
    </source>
</evidence>
<dbReference type="AlphaFoldDB" id="A0ABC9BBX4"/>
<sequence>MAAAKVVAVVPPPPEPVLKLPDLAAAKAAMYLCLASLWVCCAGMAAAVFARHVLDSVDPVVSTLLKVSAVAVLVAALLIAVFFLQLLRAMLATGYGPNADAEIEASRKVVWEKLQDTCVLAVPACFPFLLLLVTGYPLIGSMLFDIVVCPIMILCCVQVLPRLALNLLMMN</sequence>
<keyword evidence="4" id="KW-1185">Reference proteome</keyword>
<name>A0ABC9BBX4_9POAL</name>